<evidence type="ECO:0000256" key="1">
    <source>
        <dbReference type="SAM" id="SignalP"/>
    </source>
</evidence>
<dbReference type="Proteomes" id="UP001062165">
    <property type="component" value="Chromosome"/>
</dbReference>
<dbReference type="EMBL" id="CP106735">
    <property type="protein sequence ID" value="UXX79525.1"/>
    <property type="molecule type" value="Genomic_DNA"/>
</dbReference>
<keyword evidence="1" id="KW-0732">Signal</keyword>
<sequence length="76" mass="8044">MKFLKNLSLIAAAMCFLFVAGCGAKSTSTESEETVVEETTEAVEEVTEEATEMADEAMESIDSLATEAVDSVASEN</sequence>
<gene>
    <name evidence="2" type="ORF">N7E81_00170</name>
</gene>
<proteinExistence type="predicted"/>
<name>A0ABY6D034_9BACT</name>
<protein>
    <recommendedName>
        <fullName evidence="4">Lipoprotein</fullName>
    </recommendedName>
</protein>
<dbReference type="RefSeq" id="WP_263051257.1">
    <property type="nucleotide sequence ID" value="NZ_CP106735.1"/>
</dbReference>
<reference evidence="2" key="1">
    <citation type="submission" date="2022-10" db="EMBL/GenBank/DDBJ databases">
        <title>Comparative genomics and taxonomic characterization of three novel marine species of genus Reichenbachiella exhibiting antioxidant and polysaccharide degradation activities.</title>
        <authorList>
            <person name="Muhammad N."/>
            <person name="Lee Y.-J."/>
            <person name="Ko J."/>
            <person name="Kim S.-G."/>
        </authorList>
    </citation>
    <scope>NUCLEOTIDE SEQUENCE</scope>
    <source>
        <strain evidence="2">Wsw4-B4</strain>
    </source>
</reference>
<dbReference type="PROSITE" id="PS51257">
    <property type="entry name" value="PROKAR_LIPOPROTEIN"/>
    <property type="match status" value="1"/>
</dbReference>
<evidence type="ECO:0008006" key="4">
    <source>
        <dbReference type="Google" id="ProtNLM"/>
    </source>
</evidence>
<feature type="signal peptide" evidence="1">
    <location>
        <begin position="1"/>
        <end position="24"/>
    </location>
</feature>
<evidence type="ECO:0000313" key="3">
    <source>
        <dbReference type="Proteomes" id="UP001062165"/>
    </source>
</evidence>
<keyword evidence="3" id="KW-1185">Reference proteome</keyword>
<organism evidence="2 3">
    <name type="scientific">Reichenbachiella carrageenanivorans</name>
    <dbReference type="NCBI Taxonomy" id="2979869"/>
    <lineage>
        <taxon>Bacteria</taxon>
        <taxon>Pseudomonadati</taxon>
        <taxon>Bacteroidota</taxon>
        <taxon>Cytophagia</taxon>
        <taxon>Cytophagales</taxon>
        <taxon>Reichenbachiellaceae</taxon>
        <taxon>Reichenbachiella</taxon>
    </lineage>
</organism>
<evidence type="ECO:0000313" key="2">
    <source>
        <dbReference type="EMBL" id="UXX79525.1"/>
    </source>
</evidence>
<accession>A0ABY6D034</accession>
<feature type="chain" id="PRO_5046407895" description="Lipoprotein" evidence="1">
    <location>
        <begin position="25"/>
        <end position="76"/>
    </location>
</feature>